<protein>
    <submittedName>
        <fullName evidence="1">Carboxypeptidase regulatory-like domain-containing protein</fullName>
    </submittedName>
</protein>
<dbReference type="InterPro" id="IPR008969">
    <property type="entry name" value="CarboxyPept-like_regulatory"/>
</dbReference>
<accession>A0ABX7NTX5</accession>
<dbReference type="SUPFAM" id="SSF49464">
    <property type="entry name" value="Carboxypeptidase regulatory domain-like"/>
    <property type="match status" value="1"/>
</dbReference>
<organism evidence="1 2">
    <name type="scientific">Pyxidicoccus parkwayensis</name>
    <dbReference type="NCBI Taxonomy" id="2813578"/>
    <lineage>
        <taxon>Bacteria</taxon>
        <taxon>Pseudomonadati</taxon>
        <taxon>Myxococcota</taxon>
        <taxon>Myxococcia</taxon>
        <taxon>Myxococcales</taxon>
        <taxon>Cystobacterineae</taxon>
        <taxon>Myxococcaceae</taxon>
        <taxon>Pyxidicoccus</taxon>
    </lineage>
</organism>
<proteinExistence type="predicted"/>
<evidence type="ECO:0000313" key="1">
    <source>
        <dbReference type="EMBL" id="QSQ20824.1"/>
    </source>
</evidence>
<dbReference type="Pfam" id="PF13620">
    <property type="entry name" value="CarboxypepD_reg"/>
    <property type="match status" value="1"/>
</dbReference>
<reference evidence="1 2" key="1">
    <citation type="submission" date="2021-02" db="EMBL/GenBank/DDBJ databases">
        <title>De Novo genome assembly of isolated myxobacteria.</title>
        <authorList>
            <person name="Stevens D.C."/>
        </authorList>
    </citation>
    <scope>NUCLEOTIDE SEQUENCE [LARGE SCALE GENOMIC DNA]</scope>
    <source>
        <strain evidence="2">SCPEA02</strain>
    </source>
</reference>
<dbReference type="EMBL" id="CP071090">
    <property type="protein sequence ID" value="QSQ20824.1"/>
    <property type="molecule type" value="Genomic_DNA"/>
</dbReference>
<name>A0ABX7NTX5_9BACT</name>
<dbReference type="Gene3D" id="2.60.40.1120">
    <property type="entry name" value="Carboxypeptidase-like, regulatory domain"/>
    <property type="match status" value="1"/>
</dbReference>
<dbReference type="RefSeq" id="WP_206722404.1">
    <property type="nucleotide sequence ID" value="NZ_CP071090.1"/>
</dbReference>
<evidence type="ECO:0000313" key="2">
    <source>
        <dbReference type="Proteomes" id="UP000662747"/>
    </source>
</evidence>
<dbReference type="Proteomes" id="UP000662747">
    <property type="component" value="Chromosome"/>
</dbReference>
<keyword evidence="2" id="KW-1185">Reference proteome</keyword>
<dbReference type="PROSITE" id="PS51257">
    <property type="entry name" value="PROKAR_LIPOPROTEIN"/>
    <property type="match status" value="1"/>
</dbReference>
<gene>
    <name evidence="1" type="ORF">JY651_37200</name>
</gene>
<sequence length="551" mass="57987">MMKKHLVFAVVPFLALGCGEDLKDENGDGIADGVRAPDSVTVVTPATPKGTVSGQVLGTDLKPLGEASVKMTIGSSADPVEVKTDAEGNFEFTDVPAGAQVLLTFTKQGYATLRASSTVPSSAGNVPINNGNASFGPITLAKLDGTLNFLLVTPQGRPAAGVKATLEATPAGSIILSNYENTAQVVSTVVVEATSNEQGALVFTGVPSAPEMARLANGNGQYKLWVSPMDSDNNGVPETGGYVNSYSGAAVVENSTIRIINLPFARPTSNTLNIQSSNVASLQGATDFDPLRNMVRPGEPIYLFFNQPVQTGSLLVRMTDEYARESLTVNATVTNGGYSATITPAVALQEGKEYNLDVRAVSAEGGSILTRTGYFFAGEPNSARTVTITDARYQETSTATPTQLNSGETVYINFSYPISRTFASGNVYAHVNFDIGGPTAGVVGDYPGEVGNPIGFELLPAEPTAPIQTRVPAETPVFQIKESGYTTRWYFTFSGVNSVSSLSFTSLNMVVSFSKLPTRYINGTYESFWGQPVMNDLTVTGLGLIPVPVGP</sequence>